<dbReference type="GO" id="GO:0016787">
    <property type="term" value="F:hydrolase activity"/>
    <property type="evidence" value="ECO:0007669"/>
    <property type="project" value="UniProtKB-KW"/>
</dbReference>
<comment type="cofactor">
    <cofactor evidence="1">
        <name>Mg(2+)</name>
        <dbReference type="ChEBI" id="CHEBI:18420"/>
    </cofactor>
</comment>
<protein>
    <submittedName>
        <fullName evidence="4">NUDIX hydrolase</fullName>
    </submittedName>
</protein>
<keyword evidence="2 4" id="KW-0378">Hydrolase</keyword>
<evidence type="ECO:0000313" key="5">
    <source>
        <dbReference type="Proteomes" id="UP000823842"/>
    </source>
</evidence>
<dbReference type="PANTHER" id="PTHR43046">
    <property type="entry name" value="GDP-MANNOSE MANNOSYL HYDROLASE"/>
    <property type="match status" value="1"/>
</dbReference>
<dbReference type="Pfam" id="PF00293">
    <property type="entry name" value="NUDIX"/>
    <property type="match status" value="1"/>
</dbReference>
<gene>
    <name evidence="4" type="ORF">IAA06_08425</name>
</gene>
<dbReference type="Pfam" id="PF12535">
    <property type="entry name" value="Nudix_N"/>
    <property type="match status" value="1"/>
</dbReference>
<dbReference type="InterPro" id="IPR015797">
    <property type="entry name" value="NUDIX_hydrolase-like_dom_sf"/>
</dbReference>
<dbReference type="PANTHER" id="PTHR43046:SF16">
    <property type="entry name" value="ADP-RIBOSE PYROPHOSPHATASE YJHB-RELATED"/>
    <property type="match status" value="1"/>
</dbReference>
<name>A0A9D2LT46_9FIRM</name>
<dbReference type="Proteomes" id="UP000823842">
    <property type="component" value="Unassembled WGS sequence"/>
</dbReference>
<evidence type="ECO:0000256" key="2">
    <source>
        <dbReference type="ARBA" id="ARBA00022801"/>
    </source>
</evidence>
<feature type="domain" description="Nudix hydrolase" evidence="3">
    <location>
        <begin position="68"/>
        <end position="196"/>
    </location>
</feature>
<proteinExistence type="predicted"/>
<dbReference type="InterPro" id="IPR059176">
    <property type="entry name" value="UDP-X_N"/>
</dbReference>
<dbReference type="SUPFAM" id="SSF55811">
    <property type="entry name" value="Nudix"/>
    <property type="match status" value="1"/>
</dbReference>
<evidence type="ECO:0000313" key="4">
    <source>
        <dbReference type="EMBL" id="HJB28805.1"/>
    </source>
</evidence>
<sequence>MKQWDKLVSWAVEIQSIAQAGLTYGQDLYDKERYRRLREIAAEMMAWKTDLPVEKVTTLFCNETGFQTPKLDTRAAVFKKGKVLLVRENNGTWALPGGWCDVHLSIGENTIKETFEEAGLHVTADRLIAVQDRNKHNEPVYAYGVIKTFILCSVIDGTFAENIETTESRYFSKEELPENLALEKVTKEQILMCFRAYEDENWKVLFD</sequence>
<evidence type="ECO:0000259" key="3">
    <source>
        <dbReference type="PROSITE" id="PS51462"/>
    </source>
</evidence>
<reference evidence="4" key="2">
    <citation type="submission" date="2021-04" db="EMBL/GenBank/DDBJ databases">
        <authorList>
            <person name="Gilroy R."/>
        </authorList>
    </citation>
    <scope>NUCLEOTIDE SEQUENCE</scope>
    <source>
        <strain evidence="4">ChiSjej1B19-5720</strain>
    </source>
</reference>
<dbReference type="Gene3D" id="3.90.79.10">
    <property type="entry name" value="Nucleoside Triphosphate Pyrophosphohydrolase"/>
    <property type="match status" value="1"/>
</dbReference>
<reference evidence="4" key="1">
    <citation type="journal article" date="2021" name="PeerJ">
        <title>Extensive microbial diversity within the chicken gut microbiome revealed by metagenomics and culture.</title>
        <authorList>
            <person name="Gilroy R."/>
            <person name="Ravi A."/>
            <person name="Getino M."/>
            <person name="Pursley I."/>
            <person name="Horton D.L."/>
            <person name="Alikhan N.F."/>
            <person name="Baker D."/>
            <person name="Gharbi K."/>
            <person name="Hall N."/>
            <person name="Watson M."/>
            <person name="Adriaenssens E.M."/>
            <person name="Foster-Nyarko E."/>
            <person name="Jarju S."/>
            <person name="Secka A."/>
            <person name="Antonio M."/>
            <person name="Oren A."/>
            <person name="Chaudhuri R.R."/>
            <person name="La Ragione R."/>
            <person name="Hildebrand F."/>
            <person name="Pallen M.J."/>
        </authorList>
    </citation>
    <scope>NUCLEOTIDE SEQUENCE</scope>
    <source>
        <strain evidence="4">ChiSjej1B19-5720</strain>
    </source>
</reference>
<dbReference type="CDD" id="cd18889">
    <property type="entry name" value="NUDIX_ADPRase"/>
    <property type="match status" value="1"/>
</dbReference>
<dbReference type="InterPro" id="IPR000086">
    <property type="entry name" value="NUDIX_hydrolase_dom"/>
</dbReference>
<comment type="caution">
    <text evidence="4">The sequence shown here is derived from an EMBL/GenBank/DDBJ whole genome shotgun (WGS) entry which is preliminary data.</text>
</comment>
<evidence type="ECO:0000256" key="1">
    <source>
        <dbReference type="ARBA" id="ARBA00001946"/>
    </source>
</evidence>
<dbReference type="Gene3D" id="6.10.250.1120">
    <property type="match status" value="1"/>
</dbReference>
<accession>A0A9D2LT46</accession>
<dbReference type="AlphaFoldDB" id="A0A9D2LT46"/>
<dbReference type="EMBL" id="DWYZ01000158">
    <property type="protein sequence ID" value="HJB28805.1"/>
    <property type="molecule type" value="Genomic_DNA"/>
</dbReference>
<organism evidence="4 5">
    <name type="scientific">Candidatus Blautia faecavium</name>
    <dbReference type="NCBI Taxonomy" id="2838487"/>
    <lineage>
        <taxon>Bacteria</taxon>
        <taxon>Bacillati</taxon>
        <taxon>Bacillota</taxon>
        <taxon>Clostridia</taxon>
        <taxon>Lachnospirales</taxon>
        <taxon>Lachnospiraceae</taxon>
        <taxon>Blautia</taxon>
    </lineage>
</organism>
<dbReference type="PROSITE" id="PS51462">
    <property type="entry name" value="NUDIX"/>
    <property type="match status" value="1"/>
</dbReference>